<gene>
    <name evidence="7" type="ORF">COU90_03815</name>
</gene>
<reference evidence="8" key="1">
    <citation type="submission" date="2017-09" db="EMBL/GenBank/DDBJ databases">
        <title>Depth-based differentiation of microbial function through sediment-hosted aquifers and enrichment of novel symbionts in the deep terrestrial subsurface.</title>
        <authorList>
            <person name="Probst A.J."/>
            <person name="Ladd B."/>
            <person name="Jarett J.K."/>
            <person name="Geller-Mcgrath D.E."/>
            <person name="Sieber C.M.K."/>
            <person name="Emerson J.B."/>
            <person name="Anantharaman K."/>
            <person name="Thomas B.C."/>
            <person name="Malmstrom R."/>
            <person name="Stieglmeier M."/>
            <person name="Klingl A."/>
            <person name="Woyke T."/>
            <person name="Ryan C.M."/>
            <person name="Banfield J.F."/>
        </authorList>
    </citation>
    <scope>NUCLEOTIDE SEQUENCE [LARGE SCALE GENOMIC DNA]</scope>
</reference>
<keyword evidence="6" id="KW-0472">Membrane</keyword>
<dbReference type="InterPro" id="IPR053180">
    <property type="entry name" value="Ca-binding_acidic-repeat"/>
</dbReference>
<sequence>MQYLPSKKFFIFLFTLTILLSVGWYLNSPKTHQTIQTNTSSKKKDSSTGIIAKKDTDGDGLLDWEETLWGMNPDNPDTDGDGISDNEEVLAQEHTLSLESIASISPASDTLSDDEPPSLVAQIAQDFGKTYLQQKFTTSSIDTERMSTDLVTKLQNTIVEESSRNLSSPFSEKDIIVIKENSSSALLTYINGLGNAIQSMPHIEKNGILLFTLGLSKQEIISEDLFTEELTGYLTLIESLKKIPVPKSMADTHIALMNNFWHQYQIIRSLSKVDSDPVRALAAFNRYPEIAEESLSPLGAIIDSIVQNDLSFTEEDGGLVFVSYKELRK</sequence>
<organism evidence="7 8">
    <name type="scientific">Candidatus Ryanbacteria bacterium CG10_big_fil_rev_8_21_14_0_10_43_42</name>
    <dbReference type="NCBI Taxonomy" id="1974864"/>
    <lineage>
        <taxon>Bacteria</taxon>
        <taxon>Candidatus Ryaniibacteriota</taxon>
    </lineage>
</organism>
<feature type="compositionally biased region" description="Basic and acidic residues" evidence="5">
    <location>
        <begin position="42"/>
        <end position="54"/>
    </location>
</feature>
<evidence type="ECO:0000256" key="6">
    <source>
        <dbReference type="SAM" id="Phobius"/>
    </source>
</evidence>
<dbReference type="InterPro" id="IPR059100">
    <property type="entry name" value="TSP3_bac"/>
</dbReference>
<keyword evidence="3" id="KW-0732">Signal</keyword>
<evidence type="ECO:0000256" key="2">
    <source>
        <dbReference type="ARBA" id="ARBA00022525"/>
    </source>
</evidence>
<dbReference type="AlphaFoldDB" id="A0A2M8KW87"/>
<accession>A0A2M8KW87</accession>
<keyword evidence="6" id="KW-0812">Transmembrane</keyword>
<feature type="region of interest" description="Disordered" evidence="5">
    <location>
        <begin position="35"/>
        <end position="54"/>
    </location>
</feature>
<evidence type="ECO:0000256" key="1">
    <source>
        <dbReference type="ARBA" id="ARBA00004613"/>
    </source>
</evidence>
<protein>
    <recommendedName>
        <fullName evidence="9">EF-hand domain-containing protein</fullName>
    </recommendedName>
</protein>
<keyword evidence="6" id="KW-1133">Transmembrane helix</keyword>
<dbReference type="EMBL" id="PFEF01000008">
    <property type="protein sequence ID" value="PJE64198.1"/>
    <property type="molecule type" value="Genomic_DNA"/>
</dbReference>
<evidence type="ECO:0000313" key="7">
    <source>
        <dbReference type="EMBL" id="PJE64198.1"/>
    </source>
</evidence>
<name>A0A2M8KW87_9BACT</name>
<evidence type="ECO:0000256" key="3">
    <source>
        <dbReference type="ARBA" id="ARBA00022729"/>
    </source>
</evidence>
<keyword evidence="2" id="KW-0964">Secreted</keyword>
<dbReference type="GO" id="GO:0005509">
    <property type="term" value="F:calcium ion binding"/>
    <property type="evidence" value="ECO:0007669"/>
    <property type="project" value="InterPro"/>
</dbReference>
<dbReference type="Gene3D" id="4.10.1080.10">
    <property type="entry name" value="TSP type-3 repeat"/>
    <property type="match status" value="1"/>
</dbReference>
<dbReference type="PANTHER" id="PTHR37467:SF1">
    <property type="entry name" value="EXPORTED CALCIUM-BINDING GLYCOPROTEIN"/>
    <property type="match status" value="1"/>
</dbReference>
<dbReference type="Proteomes" id="UP000229098">
    <property type="component" value="Unassembled WGS sequence"/>
</dbReference>
<evidence type="ECO:0000256" key="5">
    <source>
        <dbReference type="SAM" id="MobiDB-lite"/>
    </source>
</evidence>
<proteinExistence type="predicted"/>
<feature type="transmembrane region" description="Helical" evidence="6">
    <location>
        <begin position="9"/>
        <end position="26"/>
    </location>
</feature>
<comment type="caution">
    <text evidence="7">The sequence shown here is derived from an EMBL/GenBank/DDBJ whole genome shotgun (WGS) entry which is preliminary data.</text>
</comment>
<evidence type="ECO:0000256" key="4">
    <source>
        <dbReference type="ARBA" id="ARBA00022837"/>
    </source>
</evidence>
<keyword evidence="4" id="KW-0106">Calcium</keyword>
<dbReference type="PANTHER" id="PTHR37467">
    <property type="entry name" value="EXPORTED CALCIUM-BINDING GLYCOPROTEIN-RELATED"/>
    <property type="match status" value="1"/>
</dbReference>
<dbReference type="InterPro" id="IPR028974">
    <property type="entry name" value="TSP_type-3_rpt"/>
</dbReference>
<comment type="subcellular location">
    <subcellularLocation>
        <location evidence="1">Secreted</location>
    </subcellularLocation>
</comment>
<dbReference type="Pfam" id="PF18884">
    <property type="entry name" value="TSP3_bac"/>
    <property type="match status" value="2"/>
</dbReference>
<evidence type="ECO:0000313" key="8">
    <source>
        <dbReference type="Proteomes" id="UP000229098"/>
    </source>
</evidence>
<evidence type="ECO:0008006" key="9">
    <source>
        <dbReference type="Google" id="ProtNLM"/>
    </source>
</evidence>